<reference evidence="2 3" key="1">
    <citation type="journal article" date="2021" name="MBio">
        <title>A New Model Trypanosomatid, Novymonas esmeraldas: Genomic Perception of Its 'Candidatus Pandoraea novymonadis' Endosymbiont.</title>
        <authorList>
            <person name="Zakharova A."/>
            <person name="Saura A."/>
            <person name="Butenko A."/>
            <person name="Podesvova L."/>
            <person name="Warmusova S."/>
            <person name="Kostygov A.Y."/>
            <person name="Nenarokova A."/>
            <person name="Lukes J."/>
            <person name="Opperdoes F.R."/>
            <person name="Yurchenko V."/>
        </authorList>
    </citation>
    <scope>NUCLEOTIDE SEQUENCE [LARGE SCALE GENOMIC DNA]</scope>
    <source>
        <strain evidence="2 3">E262AT.01</strain>
    </source>
</reference>
<name>A0AAW0EM11_9TRYP</name>
<dbReference type="Gene3D" id="3.40.50.150">
    <property type="entry name" value="Vaccinia Virus protein VP39"/>
    <property type="match status" value="1"/>
</dbReference>
<accession>A0AAW0EM11</accession>
<evidence type="ECO:0000256" key="1">
    <source>
        <dbReference type="SAM" id="MobiDB-lite"/>
    </source>
</evidence>
<dbReference type="InterPro" id="IPR029063">
    <property type="entry name" value="SAM-dependent_MTases_sf"/>
</dbReference>
<evidence type="ECO:0000313" key="3">
    <source>
        <dbReference type="Proteomes" id="UP001430356"/>
    </source>
</evidence>
<dbReference type="PANTHER" id="PTHR39963:SF1">
    <property type="entry name" value="MNMC-LIKE METHYLTRANSFERASE DOMAIN-CONTAINING PROTEIN"/>
    <property type="match status" value="1"/>
</dbReference>
<gene>
    <name evidence="2" type="ORF">NESM_000397600</name>
</gene>
<comment type="caution">
    <text evidence="2">The sequence shown here is derived from an EMBL/GenBank/DDBJ whole genome shotgun (WGS) entry which is preliminary data.</text>
</comment>
<dbReference type="PANTHER" id="PTHR39963">
    <property type="entry name" value="SLL0983 PROTEIN"/>
    <property type="match status" value="1"/>
</dbReference>
<evidence type="ECO:0000313" key="2">
    <source>
        <dbReference type="EMBL" id="KAK7194775.1"/>
    </source>
</evidence>
<dbReference type="AlphaFoldDB" id="A0AAW0EM11"/>
<proteinExistence type="predicted"/>
<feature type="region of interest" description="Disordered" evidence="1">
    <location>
        <begin position="422"/>
        <end position="461"/>
    </location>
</feature>
<feature type="region of interest" description="Disordered" evidence="1">
    <location>
        <begin position="654"/>
        <end position="678"/>
    </location>
</feature>
<dbReference type="SUPFAM" id="SSF53335">
    <property type="entry name" value="S-adenosyl-L-methionine-dependent methyltransferases"/>
    <property type="match status" value="1"/>
</dbReference>
<sequence length="762" mass="78562">MASDAAFTAFASAAVAAELRAHFPDTAVCRRLRHGGPLGSAAFLYREYTPASACSAGDHHDRTSSTPPNKRQRTTIVCALQKELADFTAATSASTGAAADAVAGAVACASPSPPYSAECRRCTTTIVSTYPCEVLLGYVVVWAESVLEIECVPRAAVATPTEALSHSPAAAAAVPTDVHERASRTTGARGGGSSADVSVLGARTSAAPGRPLSASTPPMGLRPLLHRRQATAAAAVRAPPRGSPSAAPVVSLALHSLHIVKRDAATKACPASFVLQSVLQPGWPTALECYPRHMVHFGLLVFAAWRADARTWRTALIGRDGGDDCAAAAAPQARVSSRRAAVMEEAGGDLVAALLPHAAEDAVLVLGLGGNVLGRCLDALLPAAVPLHVVEVEPAVLQACCEHGQFPAAHTVTRGRIDVAGTASQSAAPRLSSATPRTAGRCAGPGRMSGAATASPPPPPPPAVLTSALRAAAQSIHAKSDTPVTVTAARQQLSCSPPVAPPRRASAAAVAPATAASSSSSYVCFLQDAYAFLGAGTPGTAADVAGAALRCRRARPARGAAHPGSDAAAAPPVQYSLIFLDCYDPDREHMMHEGTLVQMCARRLRPGGVLLVNAHVLPTEETLRRDFLGCGFATVQALRVTGCTQTVVACVARDRDDGDGDSSTAARHAGRSGAPTLAEKRSRFTVRQMQLLAAALNRDLRRRRLGGGPVDAGERATARGAAAPAATAAAPVFQLDASWLRLCRRIAASSEEDDVHVWQHHF</sequence>
<organism evidence="2 3">
    <name type="scientific">Novymonas esmeraldas</name>
    <dbReference type="NCBI Taxonomy" id="1808958"/>
    <lineage>
        <taxon>Eukaryota</taxon>
        <taxon>Discoba</taxon>
        <taxon>Euglenozoa</taxon>
        <taxon>Kinetoplastea</taxon>
        <taxon>Metakinetoplastina</taxon>
        <taxon>Trypanosomatida</taxon>
        <taxon>Trypanosomatidae</taxon>
        <taxon>Novymonas</taxon>
    </lineage>
</organism>
<keyword evidence="3" id="KW-1185">Reference proteome</keyword>
<dbReference type="Proteomes" id="UP001430356">
    <property type="component" value="Unassembled WGS sequence"/>
</dbReference>
<dbReference type="EMBL" id="JAECZO010000042">
    <property type="protein sequence ID" value="KAK7194775.1"/>
    <property type="molecule type" value="Genomic_DNA"/>
</dbReference>
<protein>
    <submittedName>
        <fullName evidence="2">Uncharacterized protein</fullName>
    </submittedName>
</protein>
<feature type="region of interest" description="Disordered" evidence="1">
    <location>
        <begin position="162"/>
        <end position="196"/>
    </location>
</feature>
<feature type="compositionally biased region" description="Polar residues" evidence="1">
    <location>
        <begin position="422"/>
        <end position="436"/>
    </location>
</feature>